<dbReference type="EMBL" id="CZPZ01000018">
    <property type="protein sequence ID" value="CUS36635.1"/>
    <property type="molecule type" value="Genomic_DNA"/>
</dbReference>
<organism evidence="1 2">
    <name type="scientific">Candidatus Nitrospira nitrificans</name>
    <dbReference type="NCBI Taxonomy" id="1742973"/>
    <lineage>
        <taxon>Bacteria</taxon>
        <taxon>Pseudomonadati</taxon>
        <taxon>Nitrospirota</taxon>
        <taxon>Nitrospiria</taxon>
        <taxon>Nitrospirales</taxon>
        <taxon>Nitrospiraceae</taxon>
        <taxon>Nitrospira</taxon>
    </lineage>
</organism>
<reference evidence="2" key="1">
    <citation type="submission" date="2015-10" db="EMBL/GenBank/DDBJ databases">
        <authorList>
            <person name="Luecker S."/>
            <person name="Luecker S."/>
        </authorList>
    </citation>
    <scope>NUCLEOTIDE SEQUENCE [LARGE SCALE GENOMIC DNA]</scope>
</reference>
<evidence type="ECO:0000313" key="2">
    <source>
        <dbReference type="Proteomes" id="UP000198736"/>
    </source>
</evidence>
<protein>
    <submittedName>
        <fullName evidence="1">Uncharacterized protein</fullName>
    </submittedName>
</protein>
<evidence type="ECO:0000313" key="1">
    <source>
        <dbReference type="EMBL" id="CUS36635.1"/>
    </source>
</evidence>
<sequence length="59" mass="5983">MDGPDAVAGGAAPIIIPVVAGGTAPDGFPMGWSGDSRRCGRSLFGSLSDLYLARDCNSR</sequence>
<dbReference type="AlphaFoldDB" id="A0A0S4LL23"/>
<proteinExistence type="predicted"/>
<dbReference type="Proteomes" id="UP000198736">
    <property type="component" value="Unassembled WGS sequence"/>
</dbReference>
<gene>
    <name evidence="1" type="ORF">COMA2_250004</name>
</gene>
<keyword evidence="2" id="KW-1185">Reference proteome</keyword>
<name>A0A0S4LL23_9BACT</name>
<accession>A0A0S4LL23</accession>